<keyword evidence="1" id="KW-1133">Transmembrane helix</keyword>
<keyword evidence="1" id="KW-0472">Membrane</keyword>
<feature type="transmembrane region" description="Helical" evidence="1">
    <location>
        <begin position="5"/>
        <end position="25"/>
    </location>
</feature>
<reference evidence="2 3" key="1">
    <citation type="submission" date="2021-03" db="EMBL/GenBank/DDBJ databases">
        <title>Antimicrobial resistance genes in bacteria isolated from Japanese honey, and their potential for conferring macrolide and lincosamide resistance in the American foulbrood pathogen Paenibacillus larvae.</title>
        <authorList>
            <person name="Okamoto M."/>
            <person name="Kumagai M."/>
            <person name="Kanamori H."/>
            <person name="Takamatsu D."/>
        </authorList>
    </citation>
    <scope>NUCLEOTIDE SEQUENCE [LARGE SCALE GENOMIC DNA]</scope>
    <source>
        <strain evidence="2 3">J42TS3</strain>
    </source>
</reference>
<comment type="caution">
    <text evidence="2">The sequence shown here is derived from an EMBL/GenBank/DDBJ whole genome shotgun (WGS) entry which is preliminary data.</text>
</comment>
<dbReference type="EMBL" id="BOSL01000007">
    <property type="protein sequence ID" value="GIP53596.1"/>
    <property type="molecule type" value="Genomic_DNA"/>
</dbReference>
<name>A0ABQ4MC88_9BACL</name>
<sequence>MKNKLLTCIVGILTGFFVLFIPNYVAETMYDSPYEGAFYITYFIIKCLFLLLGVSIISYGICFIINKRD</sequence>
<organism evidence="2 3">
    <name type="scientific">Paenibacillus vini</name>
    <dbReference type="NCBI Taxonomy" id="1476024"/>
    <lineage>
        <taxon>Bacteria</taxon>
        <taxon>Bacillati</taxon>
        <taxon>Bacillota</taxon>
        <taxon>Bacilli</taxon>
        <taxon>Bacillales</taxon>
        <taxon>Paenibacillaceae</taxon>
        <taxon>Paenibacillus</taxon>
    </lineage>
</organism>
<evidence type="ECO:0000313" key="3">
    <source>
        <dbReference type="Proteomes" id="UP000679992"/>
    </source>
</evidence>
<gene>
    <name evidence="2" type="ORF">J42TS3_26310</name>
</gene>
<evidence type="ECO:0000313" key="2">
    <source>
        <dbReference type="EMBL" id="GIP53596.1"/>
    </source>
</evidence>
<keyword evidence="3" id="KW-1185">Reference proteome</keyword>
<protein>
    <submittedName>
        <fullName evidence="2">Uncharacterized protein</fullName>
    </submittedName>
</protein>
<feature type="transmembrane region" description="Helical" evidence="1">
    <location>
        <begin position="37"/>
        <end position="65"/>
    </location>
</feature>
<dbReference type="Proteomes" id="UP000679992">
    <property type="component" value="Unassembled WGS sequence"/>
</dbReference>
<evidence type="ECO:0000256" key="1">
    <source>
        <dbReference type="SAM" id="Phobius"/>
    </source>
</evidence>
<proteinExistence type="predicted"/>
<accession>A0ABQ4MC88</accession>
<keyword evidence="1" id="KW-0812">Transmembrane</keyword>